<proteinExistence type="predicted"/>
<feature type="transmembrane region" description="Helical" evidence="1">
    <location>
        <begin position="6"/>
        <end position="27"/>
    </location>
</feature>
<sequence>MLAADLVVLFLVVLAVACVAVLLPSALSGRKAARPLPPAGPAVWKAAHHTVGEDTVVSVELRQPLADGSYTVLEQRPVGTVANLSPDYDATLGDLLDRARERAYLITLRENED</sequence>
<dbReference type="Proteomes" id="UP001183176">
    <property type="component" value="Unassembled WGS sequence"/>
</dbReference>
<evidence type="ECO:0008006" key="4">
    <source>
        <dbReference type="Google" id="ProtNLM"/>
    </source>
</evidence>
<keyword evidence="1" id="KW-0472">Membrane</keyword>
<keyword evidence="1" id="KW-1133">Transmembrane helix</keyword>
<dbReference type="RefSeq" id="WP_311424105.1">
    <property type="nucleotide sequence ID" value="NZ_JAVREH010000025.1"/>
</dbReference>
<comment type="caution">
    <text evidence="2">The sequence shown here is derived from an EMBL/GenBank/DDBJ whole genome shotgun (WGS) entry which is preliminary data.</text>
</comment>
<protein>
    <recommendedName>
        <fullName evidence="4">DUF2550 family protein</fullName>
    </recommendedName>
</protein>
<gene>
    <name evidence="2" type="ORF">RM423_16305</name>
</gene>
<evidence type="ECO:0000313" key="3">
    <source>
        <dbReference type="Proteomes" id="UP001183176"/>
    </source>
</evidence>
<reference evidence="3" key="1">
    <citation type="submission" date="2023-07" db="EMBL/GenBank/DDBJ databases">
        <title>30 novel species of actinomycetes from the DSMZ collection.</title>
        <authorList>
            <person name="Nouioui I."/>
        </authorList>
    </citation>
    <scope>NUCLEOTIDE SEQUENCE [LARGE SCALE GENOMIC DNA]</scope>
    <source>
        <strain evidence="3">DSM 44399</strain>
    </source>
</reference>
<keyword evidence="3" id="KW-1185">Reference proteome</keyword>
<evidence type="ECO:0000313" key="2">
    <source>
        <dbReference type="EMBL" id="MDT0262958.1"/>
    </source>
</evidence>
<keyword evidence="1" id="KW-0812">Transmembrane</keyword>
<accession>A0ABU2JFF5</accession>
<dbReference type="EMBL" id="JAVREH010000025">
    <property type="protein sequence ID" value="MDT0262958.1"/>
    <property type="molecule type" value="Genomic_DNA"/>
</dbReference>
<evidence type="ECO:0000256" key="1">
    <source>
        <dbReference type="SAM" id="Phobius"/>
    </source>
</evidence>
<organism evidence="2 3">
    <name type="scientific">Jatrophihabitans lederbergiae</name>
    <dbReference type="NCBI Taxonomy" id="3075547"/>
    <lineage>
        <taxon>Bacteria</taxon>
        <taxon>Bacillati</taxon>
        <taxon>Actinomycetota</taxon>
        <taxon>Actinomycetes</taxon>
        <taxon>Jatrophihabitantales</taxon>
        <taxon>Jatrophihabitantaceae</taxon>
        <taxon>Jatrophihabitans</taxon>
    </lineage>
</organism>
<name>A0ABU2JFF5_9ACTN</name>